<feature type="signal peptide" evidence="2">
    <location>
        <begin position="1"/>
        <end position="22"/>
    </location>
</feature>
<evidence type="ECO:0000256" key="1">
    <source>
        <dbReference type="SAM" id="MobiDB-lite"/>
    </source>
</evidence>
<dbReference type="Gene3D" id="3.40.30.10">
    <property type="entry name" value="Glutaredoxin"/>
    <property type="match status" value="1"/>
</dbReference>
<dbReference type="InterPro" id="IPR025392">
    <property type="entry name" value="DUF4124"/>
</dbReference>
<evidence type="ECO:0000313" key="5">
    <source>
        <dbReference type="EMBL" id="NYG34036.1"/>
    </source>
</evidence>
<dbReference type="PROSITE" id="PS51354">
    <property type="entry name" value="GLUTAREDOXIN_2"/>
    <property type="match status" value="1"/>
</dbReference>
<keyword evidence="6" id="KW-1185">Reference proteome</keyword>
<dbReference type="InterPro" id="IPR036249">
    <property type="entry name" value="Thioredoxin-like_sf"/>
</dbReference>
<organism evidence="5 6">
    <name type="scientific">Sphaerotilus montanus</name>
    <dbReference type="NCBI Taxonomy" id="522889"/>
    <lineage>
        <taxon>Bacteria</taxon>
        <taxon>Pseudomonadati</taxon>
        <taxon>Pseudomonadota</taxon>
        <taxon>Betaproteobacteria</taxon>
        <taxon>Burkholderiales</taxon>
        <taxon>Sphaerotilaceae</taxon>
        <taxon>Sphaerotilus</taxon>
    </lineage>
</organism>
<dbReference type="InterPro" id="IPR002109">
    <property type="entry name" value="Glutaredoxin"/>
</dbReference>
<gene>
    <name evidence="5" type="ORF">BDD16_003022</name>
</gene>
<evidence type="ECO:0000256" key="2">
    <source>
        <dbReference type="SAM" id="SignalP"/>
    </source>
</evidence>
<keyword evidence="2" id="KW-0732">Signal</keyword>
<dbReference type="Pfam" id="PF00462">
    <property type="entry name" value="Glutaredoxin"/>
    <property type="match status" value="1"/>
</dbReference>
<protein>
    <submittedName>
        <fullName evidence="5">Glutaredoxin</fullName>
    </submittedName>
</protein>
<proteinExistence type="predicted"/>
<dbReference type="Pfam" id="PF13511">
    <property type="entry name" value="DUF4124"/>
    <property type="match status" value="1"/>
</dbReference>
<reference evidence="5 6" key="1">
    <citation type="submission" date="2020-07" db="EMBL/GenBank/DDBJ databases">
        <title>Genomic Encyclopedia of Archaeal and Bacterial Type Strains, Phase II (KMG-II): from individual species to whole genera.</title>
        <authorList>
            <person name="Goeker M."/>
        </authorList>
    </citation>
    <scope>NUCLEOTIDE SEQUENCE [LARGE SCALE GENOMIC DNA]</scope>
    <source>
        <strain evidence="5 6">DSM 21226</strain>
    </source>
</reference>
<feature type="chain" id="PRO_5031157742" evidence="2">
    <location>
        <begin position="23"/>
        <end position="204"/>
    </location>
</feature>
<evidence type="ECO:0000313" key="6">
    <source>
        <dbReference type="Proteomes" id="UP000518288"/>
    </source>
</evidence>
<dbReference type="EMBL" id="JACCFH010000001">
    <property type="protein sequence ID" value="NYG34036.1"/>
    <property type="molecule type" value="Genomic_DNA"/>
</dbReference>
<dbReference type="AlphaFoldDB" id="A0A7Y9R0H3"/>
<dbReference type="CDD" id="cd02976">
    <property type="entry name" value="NrdH"/>
    <property type="match status" value="1"/>
</dbReference>
<comment type="caution">
    <text evidence="5">The sequence shown here is derived from an EMBL/GenBank/DDBJ whole genome shotgun (WGS) entry which is preliminary data.</text>
</comment>
<name>A0A7Y9R0H3_9BURK</name>
<evidence type="ECO:0000259" key="3">
    <source>
        <dbReference type="Pfam" id="PF00462"/>
    </source>
</evidence>
<dbReference type="RefSeq" id="WP_179634729.1">
    <property type="nucleotide sequence ID" value="NZ_JACCFH010000001.1"/>
</dbReference>
<feature type="domain" description="DUF4124" evidence="4">
    <location>
        <begin position="12"/>
        <end position="59"/>
    </location>
</feature>
<sequence>MTTLATRCGGWLLLWLAASASAQYKVVGPDGRITYTDRPPAGAVARPLGAASPSTPAAELPYTLRQAAARYPATLYAAPDCAPCDSARALLRQRGIPVREFTIERAEDVAELQRREGRIELPILRLGAQRLQGFEAGDWHGTLDAAGYPRTSQLPPTWRAAAARPLVPVEVDRPASREADASPRRPAVPLPAPVLPAASGSFRF</sequence>
<evidence type="ECO:0000259" key="4">
    <source>
        <dbReference type="Pfam" id="PF13511"/>
    </source>
</evidence>
<dbReference type="Proteomes" id="UP000518288">
    <property type="component" value="Unassembled WGS sequence"/>
</dbReference>
<feature type="region of interest" description="Disordered" evidence="1">
    <location>
        <begin position="172"/>
        <end position="192"/>
    </location>
</feature>
<accession>A0A7Y9R0H3</accession>
<dbReference type="SUPFAM" id="SSF52833">
    <property type="entry name" value="Thioredoxin-like"/>
    <property type="match status" value="1"/>
</dbReference>
<feature type="compositionally biased region" description="Basic and acidic residues" evidence="1">
    <location>
        <begin position="172"/>
        <end position="183"/>
    </location>
</feature>
<feature type="domain" description="Glutaredoxin" evidence="3">
    <location>
        <begin position="74"/>
        <end position="124"/>
    </location>
</feature>